<protein>
    <recommendedName>
        <fullName evidence="1">Sugar fermentation stimulation protein homolog</fullName>
    </recommendedName>
</protein>
<dbReference type="Gene3D" id="3.40.1350.60">
    <property type="match status" value="1"/>
</dbReference>
<feature type="domain" description="Sugar fermentation stimulation protein C-terminal" evidence="2">
    <location>
        <begin position="83"/>
        <end position="221"/>
    </location>
</feature>
<dbReference type="GO" id="GO:0003677">
    <property type="term" value="F:DNA binding"/>
    <property type="evidence" value="ECO:0007669"/>
    <property type="project" value="InterPro"/>
</dbReference>
<dbReference type="OrthoDB" id="9802365at2"/>
<dbReference type="Gene3D" id="2.40.50.580">
    <property type="match status" value="1"/>
</dbReference>
<accession>A0A1C3VEU6</accession>
<dbReference type="RefSeq" id="WP_092573684.1">
    <property type="nucleotide sequence ID" value="NZ_FMAF01000005.1"/>
</dbReference>
<name>A0A1C3VEU6_9HYPH</name>
<dbReference type="InterPro" id="IPR041465">
    <property type="entry name" value="SfsA_N"/>
</dbReference>
<dbReference type="InterPro" id="IPR040452">
    <property type="entry name" value="SfsA_C"/>
</dbReference>
<dbReference type="Pfam" id="PF17746">
    <property type="entry name" value="SfsA_N"/>
    <property type="match status" value="1"/>
</dbReference>
<evidence type="ECO:0000313" key="4">
    <source>
        <dbReference type="EMBL" id="SCB26303.1"/>
    </source>
</evidence>
<comment type="similarity">
    <text evidence="1">Belongs to the SfsA family.</text>
</comment>
<gene>
    <name evidence="1" type="primary">sfsA</name>
    <name evidence="4" type="ORF">GA0061101_105136</name>
</gene>
<evidence type="ECO:0000256" key="1">
    <source>
        <dbReference type="HAMAP-Rule" id="MF_00095"/>
    </source>
</evidence>
<dbReference type="PANTHER" id="PTHR30545">
    <property type="entry name" value="SUGAR FERMENTATION STIMULATION PROTEIN A"/>
    <property type="match status" value="1"/>
</dbReference>
<dbReference type="EMBL" id="FMAF01000005">
    <property type="protein sequence ID" value="SCB26303.1"/>
    <property type="molecule type" value="Genomic_DNA"/>
</dbReference>
<dbReference type="HAMAP" id="MF_00095">
    <property type="entry name" value="SfsA"/>
    <property type="match status" value="1"/>
</dbReference>
<dbReference type="CDD" id="cd22359">
    <property type="entry name" value="SfsA-like_bacterial"/>
    <property type="match status" value="1"/>
</dbReference>
<dbReference type="Proteomes" id="UP000199205">
    <property type="component" value="Unassembled WGS sequence"/>
</dbReference>
<evidence type="ECO:0000313" key="5">
    <source>
        <dbReference type="Proteomes" id="UP000199205"/>
    </source>
</evidence>
<dbReference type="InterPro" id="IPR005224">
    <property type="entry name" value="SfsA"/>
</dbReference>
<feature type="domain" description="SfsA N-terminal OB" evidence="3">
    <location>
        <begin position="13"/>
        <end position="79"/>
    </location>
</feature>
<dbReference type="Pfam" id="PF03749">
    <property type="entry name" value="SfsA"/>
    <property type="match status" value="1"/>
</dbReference>
<dbReference type="NCBIfam" id="TIGR00230">
    <property type="entry name" value="sfsA"/>
    <property type="match status" value="1"/>
</dbReference>
<reference evidence="4 5" key="1">
    <citation type="submission" date="2016-08" db="EMBL/GenBank/DDBJ databases">
        <authorList>
            <person name="Seilhamer J.J."/>
        </authorList>
    </citation>
    <scope>NUCLEOTIDE SEQUENCE [LARGE SCALE GENOMIC DNA]</scope>
    <source>
        <strain evidence="4 5">P1-7</strain>
    </source>
</reference>
<sequence length="249" mass="27545">MLFNPPLVPARLIARYKRFLFDAELEDGTFITGSCPNTGSMLGLTTPDSRIWLSEHEGAKRKYRHVFELIEADGTTVGVNTTMPNRIAAEAIALGQIADLGDYTTVRREQNYGRNSRIDLLLTDPLRTTTYVEVKNVHFMRQPGLAEFPDTATARGAKHLEELGDMAQAGYRAVMLFVIQRLDCHRFRICGDLDPVYLKAFEQALGRGVEVYALKCRVSATEITPAGLIPIDEPGIAALDTSIKISAEG</sequence>
<dbReference type="PANTHER" id="PTHR30545:SF2">
    <property type="entry name" value="SUGAR FERMENTATION STIMULATION PROTEIN A"/>
    <property type="match status" value="1"/>
</dbReference>
<evidence type="ECO:0000259" key="2">
    <source>
        <dbReference type="Pfam" id="PF03749"/>
    </source>
</evidence>
<dbReference type="AlphaFoldDB" id="A0A1C3VEU6"/>
<organism evidence="4 5">
    <name type="scientific">Rhizobium lusitanum</name>
    <dbReference type="NCBI Taxonomy" id="293958"/>
    <lineage>
        <taxon>Bacteria</taxon>
        <taxon>Pseudomonadati</taxon>
        <taxon>Pseudomonadota</taxon>
        <taxon>Alphaproteobacteria</taxon>
        <taxon>Hyphomicrobiales</taxon>
        <taxon>Rhizobiaceae</taxon>
        <taxon>Rhizobium/Agrobacterium group</taxon>
        <taxon>Rhizobium</taxon>
    </lineage>
</organism>
<evidence type="ECO:0000259" key="3">
    <source>
        <dbReference type="Pfam" id="PF17746"/>
    </source>
</evidence>
<proteinExistence type="inferred from homology"/>